<sequence>MTAPRKEWIWLAATAALALVAAIVVIAGWDSLPDPLPKHFNGRDEPDAWMPKTYRNAIGFAVLVPIILTIVSAVTIGITQQSTKTTTGSYSQSSAVDIERSRAHSAAILPALSFWFFALTAICTAFALTGIFLSGPRPLIFPCLVVAILMACVWLMFRLNSINKKLDENFPDSSTAGKLRYGLFYYDPTDTRAMVPLPSGSSQFNFGQKTAWFILAGLLVPPVLIIILLNVAT</sequence>
<organism evidence="3 4">
    <name type="scientific">Corynebacterium striatum</name>
    <dbReference type="NCBI Taxonomy" id="43770"/>
    <lineage>
        <taxon>Bacteria</taxon>
        <taxon>Bacillati</taxon>
        <taxon>Actinomycetota</taxon>
        <taxon>Actinomycetes</taxon>
        <taxon>Mycobacteriales</taxon>
        <taxon>Corynebacteriaceae</taxon>
        <taxon>Corynebacterium</taxon>
    </lineage>
</organism>
<dbReference type="EMBL" id="CP068158">
    <property type="protein sequence ID" value="QQU77462.1"/>
    <property type="molecule type" value="Genomic_DNA"/>
</dbReference>
<dbReference type="Proteomes" id="UP000595757">
    <property type="component" value="Chromosome"/>
</dbReference>
<evidence type="ECO:0000256" key="1">
    <source>
        <dbReference type="SAM" id="Phobius"/>
    </source>
</evidence>
<dbReference type="Pfam" id="PF07853">
    <property type="entry name" value="DUF1648"/>
    <property type="match status" value="1"/>
</dbReference>
<protein>
    <submittedName>
        <fullName evidence="3">DUF1648 domain-containing protein</fullName>
    </submittedName>
</protein>
<feature type="transmembrane region" description="Helical" evidence="1">
    <location>
        <begin position="57"/>
        <end position="78"/>
    </location>
</feature>
<keyword evidence="4" id="KW-1185">Reference proteome</keyword>
<dbReference type="InterPro" id="IPR012867">
    <property type="entry name" value="DUF1648"/>
</dbReference>
<name>A0ABX7DFJ1_CORST</name>
<reference evidence="3 4" key="1">
    <citation type="submission" date="2021-01" db="EMBL/GenBank/DDBJ databases">
        <title>FDA dAtabase for Regulatory Grade micrObial Sequences (FDA-ARGOS): Supporting development and validation of Infectious Disease Dx tests.</title>
        <authorList>
            <person name="Sproer C."/>
            <person name="Gronow S."/>
            <person name="Severitt S."/>
            <person name="Schroder I."/>
            <person name="Tallon L."/>
            <person name="Sadzewicz L."/>
            <person name="Zhao X."/>
            <person name="Boylan J."/>
            <person name="Ott S."/>
            <person name="Bowen H."/>
            <person name="Vavikolanu K."/>
            <person name="Mehta A."/>
            <person name="Aluvathingal J."/>
            <person name="Nadendla S."/>
            <person name="Lowell S."/>
            <person name="Myers T."/>
            <person name="Yan Y."/>
            <person name="Sichtig H."/>
        </authorList>
    </citation>
    <scope>NUCLEOTIDE SEQUENCE [LARGE SCALE GENOMIC DNA]</scope>
    <source>
        <strain evidence="3 4">FDAARGOS_1115</strain>
    </source>
</reference>
<accession>A0ABX7DFJ1</accession>
<dbReference type="RefSeq" id="WP_157800428.1">
    <property type="nucleotide sequence ID" value="NZ_CAACYF010000005.1"/>
</dbReference>
<feature type="transmembrane region" description="Helical" evidence="1">
    <location>
        <begin position="139"/>
        <end position="157"/>
    </location>
</feature>
<feature type="transmembrane region" description="Helical" evidence="1">
    <location>
        <begin position="211"/>
        <end position="232"/>
    </location>
</feature>
<keyword evidence="1" id="KW-1133">Transmembrane helix</keyword>
<evidence type="ECO:0000313" key="3">
    <source>
        <dbReference type="EMBL" id="QQU77462.1"/>
    </source>
</evidence>
<keyword evidence="1" id="KW-0812">Transmembrane</keyword>
<keyword evidence="1" id="KW-0472">Membrane</keyword>
<evidence type="ECO:0000313" key="4">
    <source>
        <dbReference type="Proteomes" id="UP000595757"/>
    </source>
</evidence>
<dbReference type="GeneID" id="72410857"/>
<feature type="transmembrane region" description="Helical" evidence="1">
    <location>
        <begin position="7"/>
        <end position="29"/>
    </location>
</feature>
<gene>
    <name evidence="3" type="ORF">I6I72_02525</name>
</gene>
<feature type="domain" description="DUF1648" evidence="2">
    <location>
        <begin position="17"/>
        <end position="53"/>
    </location>
</feature>
<evidence type="ECO:0000259" key="2">
    <source>
        <dbReference type="Pfam" id="PF07853"/>
    </source>
</evidence>
<proteinExistence type="predicted"/>
<feature type="transmembrane region" description="Helical" evidence="1">
    <location>
        <begin position="108"/>
        <end position="133"/>
    </location>
</feature>